<dbReference type="InterPro" id="IPR007560">
    <property type="entry name" value="Restrct_endonuc_IV_Mrr"/>
</dbReference>
<accession>A0AAW7HRG8</accession>
<protein>
    <submittedName>
        <fullName evidence="2">Restriction endonuclease</fullName>
    </submittedName>
</protein>
<dbReference type="InterPro" id="IPR011856">
    <property type="entry name" value="tRNA_endonuc-like_dom_sf"/>
</dbReference>
<keyword evidence="2" id="KW-0540">Nuclease</keyword>
<dbReference type="GO" id="GO:0004519">
    <property type="term" value="F:endonuclease activity"/>
    <property type="evidence" value="ECO:0007669"/>
    <property type="project" value="UniProtKB-KW"/>
</dbReference>
<dbReference type="SUPFAM" id="SSF52980">
    <property type="entry name" value="Restriction endonuclease-like"/>
    <property type="match status" value="1"/>
</dbReference>
<dbReference type="GeneID" id="83677980"/>
<evidence type="ECO:0000313" key="3">
    <source>
        <dbReference type="Proteomes" id="UP001165439"/>
    </source>
</evidence>
<dbReference type="Pfam" id="PF04471">
    <property type="entry name" value="Mrr_cat"/>
    <property type="match status" value="1"/>
</dbReference>
<dbReference type="EMBL" id="JAJSRF020000001">
    <property type="protein sequence ID" value="MDM3956140.1"/>
    <property type="molecule type" value="Genomic_DNA"/>
</dbReference>
<keyword evidence="2" id="KW-0255">Endonuclease</keyword>
<gene>
    <name evidence="2" type="ORF">LU674_028015</name>
</gene>
<sequence>MGILDSLKALDPRLFENLSYDLLTQSGITNLVWRTPGADRGRDLEGEFPVIDFSGTGFTEKWYIECKRYESSIDWPTVFGKLSYAINNGADYLLMITTSNLSTNCVDEVNNWNSKNKYPKIRCWPGYYLENSLQLFPSILLKYGLTSNSAIVPPAFLQLAQTVAKTTAAAMGRDSLESKNQENRELTFAGSLAELMQAKMMQHELEGKISPSPFNAKVDGFEGDNYSEKIYPVDKYALRALLAFVRMLKKSSSIDVSSIQKDNSIIIDADISMQPESDIQLLKLVAFWGSFQIEHQAGVIKIHE</sequence>
<dbReference type="AlphaFoldDB" id="A0AAW7HRG8"/>
<proteinExistence type="predicted"/>
<dbReference type="RefSeq" id="WP_060489706.1">
    <property type="nucleotide sequence ID" value="NZ_CP128540.1"/>
</dbReference>
<reference evidence="2" key="1">
    <citation type="submission" date="2023-06" db="EMBL/GenBank/DDBJ databases">
        <title>MBL-encoding genomic islands in Pseudomonas spp. in Poland.</title>
        <authorList>
            <person name="Urbanowicz P."/>
            <person name="Izdebski R."/>
            <person name="Biedrzycka M."/>
            <person name="Gniadkowski M."/>
        </authorList>
    </citation>
    <scope>NUCLEOTIDE SEQUENCE</scope>
    <source>
        <strain evidence="2">NMI5768_13</strain>
    </source>
</reference>
<dbReference type="Proteomes" id="UP001165439">
    <property type="component" value="Unassembled WGS sequence"/>
</dbReference>
<dbReference type="InterPro" id="IPR011335">
    <property type="entry name" value="Restrct_endonuc-II-like"/>
</dbReference>
<name>A0AAW7HRG8_9PSED</name>
<evidence type="ECO:0000313" key="2">
    <source>
        <dbReference type="EMBL" id="MDM3956140.1"/>
    </source>
</evidence>
<feature type="domain" description="Restriction endonuclease type IV Mrr" evidence="1">
    <location>
        <begin position="7"/>
        <end position="111"/>
    </location>
</feature>
<organism evidence="2 3">
    <name type="scientific">Pseudomonas alloputida</name>
    <dbReference type="NCBI Taxonomy" id="1940621"/>
    <lineage>
        <taxon>Bacteria</taxon>
        <taxon>Pseudomonadati</taxon>
        <taxon>Pseudomonadota</taxon>
        <taxon>Gammaproteobacteria</taxon>
        <taxon>Pseudomonadales</taxon>
        <taxon>Pseudomonadaceae</taxon>
        <taxon>Pseudomonas</taxon>
    </lineage>
</organism>
<dbReference type="GO" id="GO:0003677">
    <property type="term" value="F:DNA binding"/>
    <property type="evidence" value="ECO:0007669"/>
    <property type="project" value="InterPro"/>
</dbReference>
<dbReference type="Gene3D" id="3.40.1350.10">
    <property type="match status" value="1"/>
</dbReference>
<comment type="caution">
    <text evidence="2">The sequence shown here is derived from an EMBL/GenBank/DDBJ whole genome shotgun (WGS) entry which is preliminary data.</text>
</comment>
<keyword evidence="2" id="KW-0378">Hydrolase</keyword>
<dbReference type="GO" id="GO:0009307">
    <property type="term" value="P:DNA restriction-modification system"/>
    <property type="evidence" value="ECO:0007669"/>
    <property type="project" value="InterPro"/>
</dbReference>
<evidence type="ECO:0000259" key="1">
    <source>
        <dbReference type="Pfam" id="PF04471"/>
    </source>
</evidence>